<organism evidence="2 3">
    <name type="scientific">Oceanococcus atlanticus</name>
    <dbReference type="NCBI Taxonomy" id="1317117"/>
    <lineage>
        <taxon>Bacteria</taxon>
        <taxon>Pseudomonadati</taxon>
        <taxon>Pseudomonadota</taxon>
        <taxon>Gammaproteobacteria</taxon>
        <taxon>Chromatiales</taxon>
        <taxon>Oceanococcaceae</taxon>
        <taxon>Oceanococcus</taxon>
    </lineage>
</organism>
<dbReference type="PROSITE" id="PS51257">
    <property type="entry name" value="PROKAR_LIPOPROTEIN"/>
    <property type="match status" value="1"/>
</dbReference>
<dbReference type="SUPFAM" id="SSF51182">
    <property type="entry name" value="RmlC-like cupins"/>
    <property type="match status" value="2"/>
</dbReference>
<evidence type="ECO:0008006" key="4">
    <source>
        <dbReference type="Google" id="ProtNLM"/>
    </source>
</evidence>
<accession>A0A1Y1SDR1</accession>
<dbReference type="RefSeq" id="WP_083561307.1">
    <property type="nucleotide sequence ID" value="NZ_AQQV01000002.1"/>
</dbReference>
<dbReference type="AlphaFoldDB" id="A0A1Y1SDR1"/>
<evidence type="ECO:0000313" key="3">
    <source>
        <dbReference type="Proteomes" id="UP000192342"/>
    </source>
</evidence>
<dbReference type="InterPro" id="IPR011051">
    <property type="entry name" value="RmlC_Cupin_sf"/>
</dbReference>
<reference evidence="2 3" key="1">
    <citation type="submission" date="2013-04" db="EMBL/GenBank/DDBJ databases">
        <title>Oceanococcus atlanticus 22II-S10r2 Genome Sequencing.</title>
        <authorList>
            <person name="Lai Q."/>
            <person name="Li G."/>
            <person name="Shao Z."/>
        </authorList>
    </citation>
    <scope>NUCLEOTIDE SEQUENCE [LARGE SCALE GENOMIC DNA]</scope>
    <source>
        <strain evidence="2 3">22II-S10r2</strain>
    </source>
</reference>
<dbReference type="STRING" id="1317117.ATO7_08717"/>
<comment type="caution">
    <text evidence="2">The sequence shown here is derived from an EMBL/GenBank/DDBJ whole genome shotgun (WGS) entry which is preliminary data.</text>
</comment>
<name>A0A1Y1SDR1_9GAMM</name>
<protein>
    <recommendedName>
        <fullName evidence="4">DUF4437 domain-containing protein</fullName>
    </recommendedName>
</protein>
<evidence type="ECO:0000256" key="1">
    <source>
        <dbReference type="SAM" id="SignalP"/>
    </source>
</evidence>
<feature type="chain" id="PRO_5012305010" description="DUF4437 domain-containing protein" evidence="1">
    <location>
        <begin position="20"/>
        <end position="284"/>
    </location>
</feature>
<keyword evidence="3" id="KW-1185">Reference proteome</keyword>
<feature type="signal peptide" evidence="1">
    <location>
        <begin position="1"/>
        <end position="19"/>
    </location>
</feature>
<dbReference type="EMBL" id="AQQV01000002">
    <property type="protein sequence ID" value="ORE87109.1"/>
    <property type="molecule type" value="Genomic_DNA"/>
</dbReference>
<gene>
    <name evidence="2" type="ORF">ATO7_08717</name>
</gene>
<sequence>MNRTLVLAALMAGLTTACSALNGQAGAPEWAARGAQGQVRVVPVQEVHWQALNPARGAASPRAATLWGDRLGTQATGFLARFAQGFSSPPHIHNVTYRAVVIDGYIHNDDPAAQPHWMGAGSFWTQPRGEVHITAASAAHNLALVEIDHGPYRVQPPTQAYDNGERAINVDAANVVWLPVAEEAGVARAYLWGRFEDGQVNGSFVRLPAGFQGHIEARGAVFHAVVIKGAVQHHAASVPRLLPGSYFGSDDVARHVITAASDQPSVLYIRSNGEYQVKHGQIPE</sequence>
<proteinExistence type="predicted"/>
<dbReference type="CDD" id="cd06989">
    <property type="entry name" value="cupin_DRT102"/>
    <property type="match status" value="1"/>
</dbReference>
<dbReference type="Pfam" id="PF14499">
    <property type="entry name" value="DUF4437"/>
    <property type="match status" value="1"/>
</dbReference>
<dbReference type="Proteomes" id="UP000192342">
    <property type="component" value="Unassembled WGS sequence"/>
</dbReference>
<dbReference type="Gene3D" id="2.60.120.10">
    <property type="entry name" value="Jelly Rolls"/>
    <property type="match status" value="1"/>
</dbReference>
<keyword evidence="1" id="KW-0732">Signal</keyword>
<evidence type="ECO:0000313" key="2">
    <source>
        <dbReference type="EMBL" id="ORE87109.1"/>
    </source>
</evidence>
<dbReference type="InterPro" id="IPR014710">
    <property type="entry name" value="RmlC-like_jellyroll"/>
</dbReference>
<dbReference type="InterPro" id="IPR028013">
    <property type="entry name" value="DUF4437"/>
</dbReference>